<organism evidence="1 2">
    <name type="scientific">Sitophilus oryzae</name>
    <name type="common">Rice weevil</name>
    <name type="synonym">Curculio oryzae</name>
    <dbReference type="NCBI Taxonomy" id="7048"/>
    <lineage>
        <taxon>Eukaryota</taxon>
        <taxon>Metazoa</taxon>
        <taxon>Ecdysozoa</taxon>
        <taxon>Arthropoda</taxon>
        <taxon>Hexapoda</taxon>
        <taxon>Insecta</taxon>
        <taxon>Pterygota</taxon>
        <taxon>Neoptera</taxon>
        <taxon>Endopterygota</taxon>
        <taxon>Coleoptera</taxon>
        <taxon>Polyphaga</taxon>
        <taxon>Cucujiformia</taxon>
        <taxon>Curculionidae</taxon>
        <taxon>Dryophthorinae</taxon>
        <taxon>Sitophilus</taxon>
    </lineage>
</organism>
<keyword evidence="1" id="KW-1185">Reference proteome</keyword>
<dbReference type="AlphaFoldDB" id="A0A6J2YU16"/>
<evidence type="ECO:0000313" key="2">
    <source>
        <dbReference type="RefSeq" id="XP_030767603.1"/>
    </source>
</evidence>
<protein>
    <submittedName>
        <fullName evidence="2">Uncharacterized protein LOC115891299</fullName>
    </submittedName>
</protein>
<dbReference type="InParanoid" id="A0A6J2YU16"/>
<reference evidence="2" key="1">
    <citation type="submission" date="2025-08" db="UniProtKB">
        <authorList>
            <consortium name="RefSeq"/>
        </authorList>
    </citation>
    <scope>IDENTIFICATION</scope>
    <source>
        <tissue evidence="2">Gonads</tissue>
    </source>
</reference>
<dbReference type="GeneID" id="115891299"/>
<gene>
    <name evidence="2" type="primary">LOC115891299</name>
</gene>
<accession>A0A6J2YU16</accession>
<evidence type="ECO:0000313" key="1">
    <source>
        <dbReference type="Proteomes" id="UP000504635"/>
    </source>
</evidence>
<dbReference type="KEGG" id="soy:115891299"/>
<name>A0A6J2YU16_SITOR</name>
<dbReference type="RefSeq" id="XP_030767603.1">
    <property type="nucleotide sequence ID" value="XM_030911743.1"/>
</dbReference>
<sequence length="115" mass="13819">MTEWLKNQYDINIRSNAIFASSTIQLFFKQKERKRNIFLIEEHQPGIQKSQSLYGIKTEKTKNNKEEKTTWRRLSLQNFKNKKRDQRCNKPMIPQVLYTYDHRGLLIDTGHYVLG</sequence>
<proteinExistence type="predicted"/>
<dbReference type="OrthoDB" id="6780219at2759"/>
<dbReference type="Proteomes" id="UP000504635">
    <property type="component" value="Unplaced"/>
</dbReference>